<dbReference type="Proteomes" id="UP001589810">
    <property type="component" value="Unassembled WGS sequence"/>
</dbReference>
<keyword evidence="1" id="KW-0812">Transmembrane</keyword>
<feature type="transmembrane region" description="Helical" evidence="1">
    <location>
        <begin position="100"/>
        <end position="117"/>
    </location>
</feature>
<evidence type="ECO:0008006" key="4">
    <source>
        <dbReference type="Google" id="ProtNLM"/>
    </source>
</evidence>
<protein>
    <recommendedName>
        <fullName evidence="4">DUF998 domain-containing protein</fullName>
    </recommendedName>
</protein>
<gene>
    <name evidence="2" type="ORF">ACFFH7_36720</name>
</gene>
<sequence>MGTRRTLYTHSTAGLLFGLFGGVVSAFFAYLVTITADGTFLLDPGAAITALTHIGDVPTVRWPAVALDPFLPVLEAMVAVLCSLSAARHVGPSLISRARLLWLTLFGLALAAGVLTTDTAAQQTHWLGLVITLVALSLPHHPDNTPRSLEGGLPTLGV</sequence>
<name>A0ABV6N3F6_9PSEU</name>
<dbReference type="RefSeq" id="WP_273937337.1">
    <property type="nucleotide sequence ID" value="NZ_CP097263.1"/>
</dbReference>
<proteinExistence type="predicted"/>
<keyword evidence="3" id="KW-1185">Reference proteome</keyword>
<evidence type="ECO:0000256" key="1">
    <source>
        <dbReference type="SAM" id="Phobius"/>
    </source>
</evidence>
<accession>A0ABV6N3F6</accession>
<comment type="caution">
    <text evidence="2">The sequence shown here is derived from an EMBL/GenBank/DDBJ whole genome shotgun (WGS) entry which is preliminary data.</text>
</comment>
<reference evidence="2 3" key="1">
    <citation type="submission" date="2024-09" db="EMBL/GenBank/DDBJ databases">
        <authorList>
            <person name="Sun Q."/>
            <person name="Mori K."/>
        </authorList>
    </citation>
    <scope>NUCLEOTIDE SEQUENCE [LARGE SCALE GENOMIC DNA]</scope>
    <source>
        <strain evidence="2 3">TBRC 1432</strain>
    </source>
</reference>
<dbReference type="EMBL" id="JBHLUD010000013">
    <property type="protein sequence ID" value="MFC0547102.1"/>
    <property type="molecule type" value="Genomic_DNA"/>
</dbReference>
<keyword evidence="1" id="KW-0472">Membrane</keyword>
<evidence type="ECO:0000313" key="3">
    <source>
        <dbReference type="Proteomes" id="UP001589810"/>
    </source>
</evidence>
<feature type="transmembrane region" description="Helical" evidence="1">
    <location>
        <begin position="70"/>
        <end position="88"/>
    </location>
</feature>
<organism evidence="2 3">
    <name type="scientific">Kutzneria chonburiensis</name>
    <dbReference type="NCBI Taxonomy" id="1483604"/>
    <lineage>
        <taxon>Bacteria</taxon>
        <taxon>Bacillati</taxon>
        <taxon>Actinomycetota</taxon>
        <taxon>Actinomycetes</taxon>
        <taxon>Pseudonocardiales</taxon>
        <taxon>Pseudonocardiaceae</taxon>
        <taxon>Kutzneria</taxon>
    </lineage>
</organism>
<feature type="transmembrane region" description="Helical" evidence="1">
    <location>
        <begin position="12"/>
        <end position="32"/>
    </location>
</feature>
<keyword evidence="1" id="KW-1133">Transmembrane helix</keyword>
<evidence type="ECO:0000313" key="2">
    <source>
        <dbReference type="EMBL" id="MFC0547102.1"/>
    </source>
</evidence>